<dbReference type="Gene3D" id="2.102.10.10">
    <property type="entry name" value="Rieske [2Fe-2S] iron-sulphur domain"/>
    <property type="match status" value="1"/>
</dbReference>
<dbReference type="InterPro" id="IPR017941">
    <property type="entry name" value="Rieske_2Fe-2S"/>
</dbReference>
<dbReference type="PROSITE" id="PS51296">
    <property type="entry name" value="RIESKE"/>
    <property type="match status" value="1"/>
</dbReference>
<comment type="caution">
    <text evidence="6">The sequence shown here is derived from an EMBL/GenBank/DDBJ whole genome shotgun (WGS) entry which is preliminary data.</text>
</comment>
<dbReference type="OrthoDB" id="9800167at2"/>
<dbReference type="SUPFAM" id="SSF50022">
    <property type="entry name" value="ISP domain"/>
    <property type="match status" value="1"/>
</dbReference>
<dbReference type="Proteomes" id="UP000242765">
    <property type="component" value="Unassembled WGS sequence"/>
</dbReference>
<keyword evidence="7" id="KW-1185">Reference proteome</keyword>
<reference evidence="6 7" key="1">
    <citation type="submission" date="2017-04" db="EMBL/GenBank/DDBJ databases">
        <title>High diversity of culturable Acinetobacter species in natural soil and water ecosystems.</title>
        <authorList>
            <person name="Nemec A."/>
            <person name="Radolfova-Krizova L."/>
        </authorList>
    </citation>
    <scope>NUCLEOTIDE SEQUENCE [LARGE SCALE GENOMIC DNA]</scope>
    <source>
        <strain evidence="6 7">ANC 4999</strain>
    </source>
</reference>
<evidence type="ECO:0000313" key="7">
    <source>
        <dbReference type="Proteomes" id="UP000242765"/>
    </source>
</evidence>
<protein>
    <submittedName>
        <fullName evidence="6">(2Fe-2S)-binding protein</fullName>
    </submittedName>
</protein>
<dbReference type="InterPro" id="IPR036922">
    <property type="entry name" value="Rieske_2Fe-2S_sf"/>
</dbReference>
<keyword evidence="1" id="KW-0001">2Fe-2S</keyword>
<evidence type="ECO:0000256" key="2">
    <source>
        <dbReference type="ARBA" id="ARBA00022723"/>
    </source>
</evidence>
<dbReference type="GO" id="GO:0046872">
    <property type="term" value="F:metal ion binding"/>
    <property type="evidence" value="ECO:0007669"/>
    <property type="project" value="UniProtKB-KW"/>
</dbReference>
<evidence type="ECO:0000313" key="6">
    <source>
        <dbReference type="EMBL" id="OTG65618.1"/>
    </source>
</evidence>
<accession>A0A1Y3CER4</accession>
<keyword evidence="2" id="KW-0479">Metal-binding</keyword>
<evidence type="ECO:0000259" key="5">
    <source>
        <dbReference type="PROSITE" id="PS51296"/>
    </source>
</evidence>
<evidence type="ECO:0000256" key="3">
    <source>
        <dbReference type="ARBA" id="ARBA00023004"/>
    </source>
</evidence>
<dbReference type="RefSeq" id="WP_086203681.1">
    <property type="nucleotide sequence ID" value="NZ_NEGB01000004.1"/>
</dbReference>
<feature type="domain" description="Rieske" evidence="5">
    <location>
        <begin position="36"/>
        <end position="95"/>
    </location>
</feature>
<proteinExistence type="predicted"/>
<keyword evidence="4" id="KW-0411">Iron-sulfur</keyword>
<keyword evidence="3" id="KW-0408">Iron</keyword>
<dbReference type="STRING" id="1977882.B9T28_07850"/>
<organism evidence="6 7">
    <name type="scientific">Acinetobacter silvestris</name>
    <dbReference type="NCBI Taxonomy" id="1977882"/>
    <lineage>
        <taxon>Bacteria</taxon>
        <taxon>Pseudomonadati</taxon>
        <taxon>Pseudomonadota</taxon>
        <taxon>Gammaproteobacteria</taxon>
        <taxon>Moraxellales</taxon>
        <taxon>Moraxellaceae</taxon>
        <taxon>Acinetobacter</taxon>
    </lineage>
</organism>
<name>A0A1Y3CER4_9GAMM</name>
<sequence length="104" mass="11732">MIARFQPPIEKNLTLSARVFLQIENKTPTLFHVARQFYAIDESYLHKGTSLRCGKFEGCVLQCCVHGLASGYLLNSTQLKVASYPVKVIDDQVFIIMDAGEQHE</sequence>
<evidence type="ECO:0000256" key="1">
    <source>
        <dbReference type="ARBA" id="ARBA00022714"/>
    </source>
</evidence>
<gene>
    <name evidence="6" type="ORF">B9T28_07850</name>
</gene>
<evidence type="ECO:0000256" key="4">
    <source>
        <dbReference type="ARBA" id="ARBA00023014"/>
    </source>
</evidence>
<dbReference type="AlphaFoldDB" id="A0A1Y3CER4"/>
<dbReference type="EMBL" id="NEGB01000004">
    <property type="protein sequence ID" value="OTG65618.1"/>
    <property type="molecule type" value="Genomic_DNA"/>
</dbReference>
<dbReference type="GO" id="GO:0051537">
    <property type="term" value="F:2 iron, 2 sulfur cluster binding"/>
    <property type="evidence" value="ECO:0007669"/>
    <property type="project" value="UniProtKB-KW"/>
</dbReference>